<organism evidence="2 3">
    <name type="scientific">Compostibacillus humi</name>
    <dbReference type="NCBI Taxonomy" id="1245525"/>
    <lineage>
        <taxon>Bacteria</taxon>
        <taxon>Bacillati</taxon>
        <taxon>Bacillota</taxon>
        <taxon>Bacilli</taxon>
        <taxon>Bacillales</taxon>
        <taxon>Bacillaceae</taxon>
        <taxon>Compostibacillus</taxon>
    </lineage>
</organism>
<sequence length="74" mass="8721">MSHSSKNHFPSEKVVQVMVDSILRKNGVKREELKSNISEEQKQMLKEMVEDLRKQVEAFQQSNRTDEDSDELRD</sequence>
<reference evidence="2" key="1">
    <citation type="journal article" date="2014" name="Int. J. Syst. Evol. Microbiol.">
        <title>Complete genome sequence of Corynebacterium casei LMG S-19264T (=DSM 44701T), isolated from a smear-ripened cheese.</title>
        <authorList>
            <consortium name="US DOE Joint Genome Institute (JGI-PGF)"/>
            <person name="Walter F."/>
            <person name="Albersmeier A."/>
            <person name="Kalinowski J."/>
            <person name="Ruckert C."/>
        </authorList>
    </citation>
    <scope>NUCLEOTIDE SEQUENCE</scope>
    <source>
        <strain evidence="2">CGMCC 1.12360</strain>
    </source>
</reference>
<evidence type="ECO:0008006" key="4">
    <source>
        <dbReference type="Google" id="ProtNLM"/>
    </source>
</evidence>
<evidence type="ECO:0000256" key="1">
    <source>
        <dbReference type="SAM" id="Coils"/>
    </source>
</evidence>
<evidence type="ECO:0000313" key="3">
    <source>
        <dbReference type="Proteomes" id="UP000602050"/>
    </source>
</evidence>
<dbReference type="Proteomes" id="UP000602050">
    <property type="component" value="Unassembled WGS sequence"/>
</dbReference>
<dbReference type="AlphaFoldDB" id="A0A8J3EJ54"/>
<name>A0A8J3EJ54_9BACI</name>
<keyword evidence="3" id="KW-1185">Reference proteome</keyword>
<protein>
    <recommendedName>
        <fullName evidence="4">Spore coat protein W</fullName>
    </recommendedName>
</protein>
<keyword evidence="1" id="KW-0175">Coiled coil</keyword>
<dbReference type="EMBL" id="BMEV01000009">
    <property type="protein sequence ID" value="GGH71416.1"/>
    <property type="molecule type" value="Genomic_DNA"/>
</dbReference>
<reference evidence="2" key="2">
    <citation type="submission" date="2020-09" db="EMBL/GenBank/DDBJ databases">
        <authorList>
            <person name="Sun Q."/>
            <person name="Zhou Y."/>
        </authorList>
    </citation>
    <scope>NUCLEOTIDE SEQUENCE</scope>
    <source>
        <strain evidence="2">CGMCC 1.12360</strain>
    </source>
</reference>
<gene>
    <name evidence="2" type="ORF">GCM10010978_07320</name>
</gene>
<feature type="coiled-coil region" evidence="1">
    <location>
        <begin position="30"/>
        <end position="62"/>
    </location>
</feature>
<dbReference type="RefSeq" id="WP_188391020.1">
    <property type="nucleotide sequence ID" value="NZ_BMEV01000009.1"/>
</dbReference>
<evidence type="ECO:0000313" key="2">
    <source>
        <dbReference type="EMBL" id="GGH71416.1"/>
    </source>
</evidence>
<comment type="caution">
    <text evidence="2">The sequence shown here is derived from an EMBL/GenBank/DDBJ whole genome shotgun (WGS) entry which is preliminary data.</text>
</comment>
<proteinExistence type="predicted"/>
<accession>A0A8J3EJ54</accession>